<dbReference type="CDD" id="cd00383">
    <property type="entry name" value="trans_reg_C"/>
    <property type="match status" value="1"/>
</dbReference>
<dbReference type="SUPFAM" id="SSF46894">
    <property type="entry name" value="C-terminal effector domain of the bipartite response regulators"/>
    <property type="match status" value="1"/>
</dbReference>
<dbReference type="InterPro" id="IPR001867">
    <property type="entry name" value="OmpR/PhoB-type_DNA-bd"/>
</dbReference>
<evidence type="ECO:0000259" key="5">
    <source>
        <dbReference type="PROSITE" id="PS51755"/>
    </source>
</evidence>
<dbReference type="EMBL" id="JBHUIY010000008">
    <property type="protein sequence ID" value="MFD2233311.1"/>
    <property type="molecule type" value="Genomic_DNA"/>
</dbReference>
<evidence type="ECO:0000313" key="6">
    <source>
        <dbReference type="EMBL" id="MFD2233311.1"/>
    </source>
</evidence>
<dbReference type="InterPro" id="IPR036388">
    <property type="entry name" value="WH-like_DNA-bd_sf"/>
</dbReference>
<evidence type="ECO:0000256" key="2">
    <source>
        <dbReference type="PROSITE-ProRule" id="PRU00169"/>
    </source>
</evidence>
<evidence type="ECO:0000313" key="7">
    <source>
        <dbReference type="Proteomes" id="UP001597296"/>
    </source>
</evidence>
<protein>
    <submittedName>
        <fullName evidence="6">Response regulator</fullName>
    </submittedName>
</protein>
<dbReference type="InterPro" id="IPR001789">
    <property type="entry name" value="Sig_transdc_resp-reg_receiver"/>
</dbReference>
<evidence type="ECO:0000256" key="3">
    <source>
        <dbReference type="PROSITE-ProRule" id="PRU01091"/>
    </source>
</evidence>
<dbReference type="PROSITE" id="PS50110">
    <property type="entry name" value="RESPONSE_REGULATORY"/>
    <property type="match status" value="1"/>
</dbReference>
<reference evidence="7" key="1">
    <citation type="journal article" date="2019" name="Int. J. Syst. Evol. Microbiol.">
        <title>The Global Catalogue of Microorganisms (GCM) 10K type strain sequencing project: providing services to taxonomists for standard genome sequencing and annotation.</title>
        <authorList>
            <consortium name="The Broad Institute Genomics Platform"/>
            <consortium name="The Broad Institute Genome Sequencing Center for Infectious Disease"/>
            <person name="Wu L."/>
            <person name="Ma J."/>
        </authorList>
    </citation>
    <scope>NUCLEOTIDE SEQUENCE [LARGE SCALE GENOMIC DNA]</scope>
    <source>
        <strain evidence="7">KCTC 15012</strain>
    </source>
</reference>
<feature type="domain" description="OmpR/PhoB-type" evidence="5">
    <location>
        <begin position="122"/>
        <end position="220"/>
    </location>
</feature>
<feature type="domain" description="Response regulatory" evidence="4">
    <location>
        <begin position="1"/>
        <end position="114"/>
    </location>
</feature>
<keyword evidence="1 3" id="KW-0238">DNA-binding</keyword>
<feature type="modified residue" description="4-aspartylphosphate" evidence="2">
    <location>
        <position position="49"/>
    </location>
</feature>
<sequence>MLLVEDNERLATLVLAALEREGETADGVAGMEEALAALATAAYDAVILDLGLADGDGLTLLRDLRRRANPVPVLIISARERLEDRLAGLNAGADDYLAKPFALAELVARLRALLRRPPQLAPTRFEAGNLAIDEVTQEVTVGGDRLDLPRRERGVLRLLLRQTGRLVPRSALENAVFGFDSAVGANALEVYIHRLRRRLAQAGASVLIRTEKGVGYVLDVRPGES</sequence>
<feature type="DNA-binding region" description="OmpR/PhoB-type" evidence="3">
    <location>
        <begin position="122"/>
        <end position="220"/>
    </location>
</feature>
<keyword evidence="2" id="KW-0597">Phosphoprotein</keyword>
<dbReference type="Proteomes" id="UP001597296">
    <property type="component" value="Unassembled WGS sequence"/>
</dbReference>
<dbReference type="PANTHER" id="PTHR48111">
    <property type="entry name" value="REGULATOR OF RPOS"/>
    <property type="match status" value="1"/>
</dbReference>
<dbReference type="Pfam" id="PF00486">
    <property type="entry name" value="Trans_reg_C"/>
    <property type="match status" value="1"/>
</dbReference>
<dbReference type="SMART" id="SM00448">
    <property type="entry name" value="REC"/>
    <property type="match status" value="1"/>
</dbReference>
<dbReference type="Pfam" id="PF00072">
    <property type="entry name" value="Response_reg"/>
    <property type="match status" value="1"/>
</dbReference>
<dbReference type="PANTHER" id="PTHR48111:SF36">
    <property type="entry name" value="TRANSCRIPTIONAL REGULATORY PROTEIN CUTR"/>
    <property type="match status" value="1"/>
</dbReference>
<keyword evidence="7" id="KW-1185">Reference proteome</keyword>
<dbReference type="InterPro" id="IPR016032">
    <property type="entry name" value="Sig_transdc_resp-reg_C-effctor"/>
</dbReference>
<dbReference type="Gene3D" id="6.10.250.690">
    <property type="match status" value="1"/>
</dbReference>
<gene>
    <name evidence="6" type="ORF">ACFSNB_05795</name>
</gene>
<dbReference type="Gene3D" id="1.10.10.10">
    <property type="entry name" value="Winged helix-like DNA-binding domain superfamily/Winged helix DNA-binding domain"/>
    <property type="match status" value="1"/>
</dbReference>
<dbReference type="RefSeq" id="WP_377315175.1">
    <property type="nucleotide sequence ID" value="NZ_JBHUIY010000008.1"/>
</dbReference>
<comment type="caution">
    <text evidence="6">The sequence shown here is derived from an EMBL/GenBank/DDBJ whole genome shotgun (WGS) entry which is preliminary data.</text>
</comment>
<dbReference type="InterPro" id="IPR011006">
    <property type="entry name" value="CheY-like_superfamily"/>
</dbReference>
<dbReference type="PROSITE" id="PS51755">
    <property type="entry name" value="OMPR_PHOB"/>
    <property type="match status" value="1"/>
</dbReference>
<name>A0ABW5C8T2_9PROT</name>
<accession>A0ABW5C8T2</accession>
<proteinExistence type="predicted"/>
<dbReference type="InterPro" id="IPR039420">
    <property type="entry name" value="WalR-like"/>
</dbReference>
<evidence type="ECO:0000259" key="4">
    <source>
        <dbReference type="PROSITE" id="PS50110"/>
    </source>
</evidence>
<organism evidence="6 7">
    <name type="scientific">Phaeospirillum tilakii</name>
    <dbReference type="NCBI Taxonomy" id="741673"/>
    <lineage>
        <taxon>Bacteria</taxon>
        <taxon>Pseudomonadati</taxon>
        <taxon>Pseudomonadota</taxon>
        <taxon>Alphaproteobacteria</taxon>
        <taxon>Rhodospirillales</taxon>
        <taxon>Rhodospirillaceae</taxon>
        <taxon>Phaeospirillum</taxon>
    </lineage>
</organism>
<dbReference type="Gene3D" id="3.40.50.2300">
    <property type="match status" value="1"/>
</dbReference>
<dbReference type="SMART" id="SM00862">
    <property type="entry name" value="Trans_reg_C"/>
    <property type="match status" value="1"/>
</dbReference>
<dbReference type="SUPFAM" id="SSF52172">
    <property type="entry name" value="CheY-like"/>
    <property type="match status" value="1"/>
</dbReference>
<evidence type="ECO:0000256" key="1">
    <source>
        <dbReference type="ARBA" id="ARBA00023125"/>
    </source>
</evidence>